<name>A0A7X6RIB7_9NOCA</name>
<protein>
    <submittedName>
        <fullName evidence="4">Excalibur calcium-binding domain-containing protein</fullName>
    </submittedName>
</protein>
<dbReference type="RefSeq" id="WP_040722705.1">
    <property type="nucleotide sequence ID" value="NZ_CAWPHS010000006.1"/>
</dbReference>
<evidence type="ECO:0000259" key="3">
    <source>
        <dbReference type="SMART" id="SM00894"/>
    </source>
</evidence>
<evidence type="ECO:0000313" key="5">
    <source>
        <dbReference type="Proteomes" id="UP000523447"/>
    </source>
</evidence>
<dbReference type="EMBL" id="JAAXPE010000014">
    <property type="protein sequence ID" value="NKY87007.1"/>
    <property type="molecule type" value="Genomic_DNA"/>
</dbReference>
<feature type="chain" id="PRO_5031107093" evidence="2">
    <location>
        <begin position="32"/>
        <end position="124"/>
    </location>
</feature>
<dbReference type="AlphaFoldDB" id="A0A7X6RIB7"/>
<evidence type="ECO:0000256" key="1">
    <source>
        <dbReference type="SAM" id="MobiDB-lite"/>
    </source>
</evidence>
<organism evidence="4 5">
    <name type="scientific">Nocardia veterana</name>
    <dbReference type="NCBI Taxonomy" id="132249"/>
    <lineage>
        <taxon>Bacteria</taxon>
        <taxon>Bacillati</taxon>
        <taxon>Actinomycetota</taxon>
        <taxon>Actinomycetes</taxon>
        <taxon>Mycobacteriales</taxon>
        <taxon>Nocardiaceae</taxon>
        <taxon>Nocardia</taxon>
    </lineage>
</organism>
<feature type="domain" description="Excalibur calcium-binding" evidence="3">
    <location>
        <begin position="88"/>
        <end position="124"/>
    </location>
</feature>
<proteinExistence type="predicted"/>
<reference evidence="4 5" key="1">
    <citation type="submission" date="2020-04" db="EMBL/GenBank/DDBJ databases">
        <title>MicrobeNet Type strains.</title>
        <authorList>
            <person name="Nicholson A.C."/>
        </authorList>
    </citation>
    <scope>NUCLEOTIDE SEQUENCE [LARGE SCALE GENOMIC DNA]</scope>
    <source>
        <strain evidence="4 5">DSM 44445</strain>
    </source>
</reference>
<comment type="caution">
    <text evidence="4">The sequence shown here is derived from an EMBL/GenBank/DDBJ whole genome shotgun (WGS) entry which is preliminary data.</text>
</comment>
<evidence type="ECO:0000313" key="4">
    <source>
        <dbReference type="EMBL" id="NKY87007.1"/>
    </source>
</evidence>
<accession>A0A7X6RIB7</accession>
<evidence type="ECO:0000256" key="2">
    <source>
        <dbReference type="SAM" id="SignalP"/>
    </source>
</evidence>
<keyword evidence="5" id="KW-1185">Reference proteome</keyword>
<dbReference type="InterPro" id="IPR008613">
    <property type="entry name" value="Excalibur_Ca-bd_domain"/>
</dbReference>
<feature type="region of interest" description="Disordered" evidence="1">
    <location>
        <begin position="100"/>
        <end position="124"/>
    </location>
</feature>
<dbReference type="Proteomes" id="UP000523447">
    <property type="component" value="Unassembled WGS sequence"/>
</dbReference>
<feature type="compositionally biased region" description="Low complexity" evidence="1">
    <location>
        <begin position="65"/>
        <end position="81"/>
    </location>
</feature>
<feature type="region of interest" description="Disordered" evidence="1">
    <location>
        <begin position="57"/>
        <end position="88"/>
    </location>
</feature>
<keyword evidence="2" id="KW-0732">Signal</keyword>
<dbReference type="PROSITE" id="PS51257">
    <property type="entry name" value="PROKAR_LIPOPROTEIN"/>
    <property type="match status" value="1"/>
</dbReference>
<dbReference type="SMART" id="SM00894">
    <property type="entry name" value="Excalibur"/>
    <property type="match status" value="1"/>
</dbReference>
<dbReference type="Pfam" id="PF05901">
    <property type="entry name" value="Excalibur"/>
    <property type="match status" value="1"/>
</dbReference>
<feature type="compositionally biased region" description="Basic and acidic residues" evidence="1">
    <location>
        <begin position="113"/>
        <end position="124"/>
    </location>
</feature>
<feature type="signal peptide" evidence="2">
    <location>
        <begin position="1"/>
        <end position="31"/>
    </location>
</feature>
<sequence length="124" mass="12361">MSRSLRSPKVLGTWTVAVAAAACAALAPAAAADPITDALCGAGSSQFCPAIVAPAPAAPAPAAPPAAQSRPAAPAPERSAPPQQPGVYYKNCTEARRAGVAPLHRGDPGYAPHLDRDNDGIACE</sequence>
<gene>
    <name evidence="4" type="ORF">HGA07_15345</name>
</gene>